<feature type="compositionally biased region" description="Polar residues" evidence="1">
    <location>
        <begin position="404"/>
        <end position="422"/>
    </location>
</feature>
<sequence>MTTNVGQALPGFAPVHAGSKQSAPNAKGDDKSFGDMVRADDNAPTQKGQGAIEAAPHEPRWARRSAAAPVKGETAHAETGKTASKPVVGKATKDHTDGDPDKASADAEAAGQGTGTAPLQDHLPLLLALHDISRFSAARTGGNGAVTNEQAEKPVLDGETVSAQTPPVSLKKFRAPSNTDNSLDTKPRPERANSGADVSAQDQGQKLAAIEPQPGKLPNPDGATPTLPTDEPASESSAPAAKRSALSTKGVDGAQSNSTSASGKQAPSAGRVDIVAGQSFPAPAQSPMNQTTSALIDALASDNGLRQAVSTPSTTAQTAGSVAVPTHILKIELHPAELGMVTASLRLAGEQLSIELKPETHEAYRRLATDSDAIVKSLRGLGFDVDKVTILQPSIAANPPVRSDASNSQPMPQGRDQSAFQPGNSSGNNAGSGGQQSGRNRNDDAQDFGRPGVPVREHAGDDMFI</sequence>
<organism evidence="3 4">
    <name type="scientific">Mesorhizobium neociceri</name>
    <dbReference type="NCBI Taxonomy" id="1307853"/>
    <lineage>
        <taxon>Bacteria</taxon>
        <taxon>Pseudomonadati</taxon>
        <taxon>Pseudomonadota</taxon>
        <taxon>Alphaproteobacteria</taxon>
        <taxon>Hyphomicrobiales</taxon>
        <taxon>Phyllobacteriaceae</taxon>
        <taxon>Mesorhizobium</taxon>
    </lineage>
</organism>
<dbReference type="Proteomes" id="UP000558284">
    <property type="component" value="Unassembled WGS sequence"/>
</dbReference>
<name>A0A838B4F0_9HYPH</name>
<protein>
    <submittedName>
        <fullName evidence="3">Flagellar hook-length control protein FliK</fullName>
    </submittedName>
</protein>
<keyword evidence="4" id="KW-1185">Reference proteome</keyword>
<feature type="region of interest" description="Disordered" evidence="1">
    <location>
        <begin position="396"/>
        <end position="465"/>
    </location>
</feature>
<feature type="compositionally biased region" description="Basic and acidic residues" evidence="1">
    <location>
        <begin position="91"/>
        <end position="105"/>
    </location>
</feature>
<gene>
    <name evidence="3" type="ORF">H0241_11465</name>
</gene>
<feature type="compositionally biased region" description="Basic and acidic residues" evidence="1">
    <location>
        <begin position="455"/>
        <end position="465"/>
    </location>
</feature>
<reference evidence="3 4" key="1">
    <citation type="submission" date="2020-07" db="EMBL/GenBank/DDBJ databases">
        <title>Definition of the novel symbiovar canariense within Mesorhizobium novociceri, a new species of genus Mesorhizobium nodulating Cicer canariense in the Caldera de Taburiente National Park (La Palma, Canary Islands).</title>
        <authorList>
            <person name="Leon-Barrios M."/>
            <person name="Perez-Yepez J."/>
            <person name="Flores-Felix J.D."/>
            <person name="Ramirez-Baena M.H."/>
            <person name="Pulido-Suarez L."/>
            <person name="Igual J.M."/>
            <person name="Velazquez E."/>
            <person name="Peix A."/>
        </authorList>
    </citation>
    <scope>NUCLEOTIDE SEQUENCE [LARGE SCALE GENOMIC DNA]</scope>
    <source>
        <strain evidence="3 4">CCANP35</strain>
    </source>
</reference>
<feature type="region of interest" description="Disordered" evidence="1">
    <location>
        <begin position="139"/>
        <end position="269"/>
    </location>
</feature>
<dbReference type="InterPro" id="IPR021136">
    <property type="entry name" value="Flagellar_hook_control-like_C"/>
</dbReference>
<keyword evidence="3" id="KW-0282">Flagellum</keyword>
<dbReference type="RefSeq" id="WP_181057517.1">
    <property type="nucleotide sequence ID" value="NZ_JACDTY010000004.1"/>
</dbReference>
<proteinExistence type="predicted"/>
<dbReference type="EMBL" id="JACDTY010000004">
    <property type="protein sequence ID" value="MBA1140871.1"/>
    <property type="molecule type" value="Genomic_DNA"/>
</dbReference>
<dbReference type="AlphaFoldDB" id="A0A838B4F0"/>
<feature type="compositionally biased region" description="Polar residues" evidence="1">
    <location>
        <begin position="254"/>
        <end position="265"/>
    </location>
</feature>
<dbReference type="InterPro" id="IPR038610">
    <property type="entry name" value="FliK-like_C_sf"/>
</dbReference>
<comment type="caution">
    <text evidence="3">The sequence shown here is derived from an EMBL/GenBank/DDBJ whole genome shotgun (WGS) entry which is preliminary data.</text>
</comment>
<dbReference type="Pfam" id="PF02120">
    <property type="entry name" value="Flg_hook"/>
    <property type="match status" value="1"/>
</dbReference>
<keyword evidence="3" id="KW-0969">Cilium</keyword>
<keyword evidence="3" id="KW-0966">Cell projection</keyword>
<evidence type="ECO:0000313" key="4">
    <source>
        <dbReference type="Proteomes" id="UP000558284"/>
    </source>
</evidence>
<accession>A0A838B4F0</accession>
<evidence type="ECO:0000256" key="1">
    <source>
        <dbReference type="SAM" id="MobiDB-lite"/>
    </source>
</evidence>
<evidence type="ECO:0000259" key="2">
    <source>
        <dbReference type="Pfam" id="PF02120"/>
    </source>
</evidence>
<evidence type="ECO:0000313" key="3">
    <source>
        <dbReference type="EMBL" id="MBA1140871.1"/>
    </source>
</evidence>
<feature type="domain" description="Flagellar hook-length control protein-like C-terminal" evidence="2">
    <location>
        <begin position="327"/>
        <end position="390"/>
    </location>
</feature>
<feature type="region of interest" description="Disordered" evidence="1">
    <location>
        <begin position="1"/>
        <end position="119"/>
    </location>
</feature>
<dbReference type="Gene3D" id="3.30.750.140">
    <property type="match status" value="1"/>
</dbReference>
<feature type="compositionally biased region" description="Basic and acidic residues" evidence="1">
    <location>
        <begin position="27"/>
        <end position="41"/>
    </location>
</feature>